<dbReference type="Proteomes" id="UP000095009">
    <property type="component" value="Unassembled WGS sequence"/>
</dbReference>
<keyword evidence="8" id="KW-0493">Microtubule</keyword>
<keyword evidence="12" id="KW-0206">Cytoskeleton</keyword>
<sequence>MNARPSYVPSYNYDEDYDSRQRTSITHGYDHLSTHRQIQACNNSLRDTLTSLKSSVKTLDSATTDFPRLQRVLQLEKGFDVINETEALNARDALAKEYVPKINELLDEYENEIKRCKEKERRLKAKTDLMSLHYSDEISDDTLTVGAASMANTTTVDMITPQQISKLKKLEAERDNLAYQLSFVEFNRNKLRKSLGPSSFST</sequence>
<dbReference type="EMBL" id="KV454407">
    <property type="protein sequence ID" value="ODQ66994.1"/>
    <property type="molecule type" value="Genomic_DNA"/>
</dbReference>
<proteinExistence type="inferred from homology"/>
<keyword evidence="9" id="KW-0131">Cell cycle</keyword>
<dbReference type="GO" id="GO:0008608">
    <property type="term" value="P:attachment of spindle microtubules to kinetochore"/>
    <property type="evidence" value="ECO:0007669"/>
    <property type="project" value="InterPro"/>
</dbReference>
<keyword evidence="13" id="KW-0539">Nucleus</keyword>
<keyword evidence="9" id="KW-0132">Cell division</keyword>
<dbReference type="AlphaFoldDB" id="A0A1E3PP39"/>
<comment type="subunit">
    <text evidence="16">Component of the DASH complex consisting of ASK1, DAD1, DAD2, DAD3, DAD4, DAM1, DUO1, HSK3, SPC19 and SPC34, with a stoichiometry of one copy of each subunit per complex. Multiple DASH complexes oligomerize to form a ring that encircles spindle microtubules and organizes the rod-like NDC80 complexes of the outer kinetochore. DASH complex oligomerization strengthens microtubule attachments. On cytoplasmic microtubules, DASH complexes appear to form patches instead of rings.</text>
</comment>
<evidence type="ECO:0000256" key="5">
    <source>
        <dbReference type="ARBA" id="ARBA00016329"/>
    </source>
</evidence>
<keyword evidence="10" id="KW-0159">Chromosome partition</keyword>
<dbReference type="GO" id="GO:0042729">
    <property type="term" value="C:DASH complex"/>
    <property type="evidence" value="ECO:0007669"/>
    <property type="project" value="InterPro"/>
</dbReference>
<organism evidence="18 19">
    <name type="scientific">Nadsonia fulvescens var. elongata DSM 6958</name>
    <dbReference type="NCBI Taxonomy" id="857566"/>
    <lineage>
        <taxon>Eukaryota</taxon>
        <taxon>Fungi</taxon>
        <taxon>Dikarya</taxon>
        <taxon>Ascomycota</taxon>
        <taxon>Saccharomycotina</taxon>
        <taxon>Dipodascomycetes</taxon>
        <taxon>Dipodascales</taxon>
        <taxon>Dipodascales incertae sedis</taxon>
        <taxon>Nadsonia</taxon>
    </lineage>
</organism>
<dbReference type="GO" id="GO:0005876">
    <property type="term" value="C:spindle microtubule"/>
    <property type="evidence" value="ECO:0007669"/>
    <property type="project" value="InterPro"/>
</dbReference>
<keyword evidence="6" id="KW-0158">Chromosome</keyword>
<reference evidence="18 19" key="1">
    <citation type="journal article" date="2016" name="Proc. Natl. Acad. Sci. U.S.A.">
        <title>Comparative genomics of biotechnologically important yeasts.</title>
        <authorList>
            <person name="Riley R."/>
            <person name="Haridas S."/>
            <person name="Wolfe K.H."/>
            <person name="Lopes M.R."/>
            <person name="Hittinger C.T."/>
            <person name="Goeker M."/>
            <person name="Salamov A.A."/>
            <person name="Wisecaver J.H."/>
            <person name="Long T.M."/>
            <person name="Calvey C.H."/>
            <person name="Aerts A.L."/>
            <person name="Barry K.W."/>
            <person name="Choi C."/>
            <person name="Clum A."/>
            <person name="Coughlan A.Y."/>
            <person name="Deshpande S."/>
            <person name="Douglass A.P."/>
            <person name="Hanson S.J."/>
            <person name="Klenk H.-P."/>
            <person name="LaButti K.M."/>
            <person name="Lapidus A."/>
            <person name="Lindquist E.A."/>
            <person name="Lipzen A.M."/>
            <person name="Meier-Kolthoff J.P."/>
            <person name="Ohm R.A."/>
            <person name="Otillar R.P."/>
            <person name="Pangilinan J.L."/>
            <person name="Peng Y."/>
            <person name="Rokas A."/>
            <person name="Rosa C.A."/>
            <person name="Scheuner C."/>
            <person name="Sibirny A.A."/>
            <person name="Slot J.C."/>
            <person name="Stielow J.B."/>
            <person name="Sun H."/>
            <person name="Kurtzman C.P."/>
            <person name="Blackwell M."/>
            <person name="Grigoriev I.V."/>
            <person name="Jeffries T.W."/>
        </authorList>
    </citation>
    <scope>NUCLEOTIDE SEQUENCE [LARGE SCALE GENOMIC DNA]</scope>
    <source>
        <strain evidence="18 19">DSM 6958</strain>
    </source>
</reference>
<dbReference type="PANTHER" id="PTHR28262">
    <property type="entry name" value="DASH COMPLEX SUBUNIT SPC19"/>
    <property type="match status" value="1"/>
</dbReference>
<evidence type="ECO:0000256" key="7">
    <source>
        <dbReference type="ARBA" id="ARBA00022490"/>
    </source>
</evidence>
<dbReference type="STRING" id="857566.A0A1E3PP39"/>
<evidence type="ECO:0000256" key="14">
    <source>
        <dbReference type="ARBA" id="ARBA00023328"/>
    </source>
</evidence>
<evidence type="ECO:0000256" key="8">
    <source>
        <dbReference type="ARBA" id="ARBA00022701"/>
    </source>
</evidence>
<evidence type="ECO:0000256" key="1">
    <source>
        <dbReference type="ARBA" id="ARBA00004123"/>
    </source>
</evidence>
<evidence type="ECO:0000256" key="3">
    <source>
        <dbReference type="ARBA" id="ARBA00004629"/>
    </source>
</evidence>
<evidence type="ECO:0000256" key="16">
    <source>
        <dbReference type="ARBA" id="ARBA00046633"/>
    </source>
</evidence>
<evidence type="ECO:0000256" key="6">
    <source>
        <dbReference type="ARBA" id="ARBA00022454"/>
    </source>
</evidence>
<keyword evidence="19" id="KW-1185">Reference proteome</keyword>
<keyword evidence="7" id="KW-0963">Cytoplasm</keyword>
<protein>
    <recommendedName>
        <fullName evidence="5">DASH complex subunit SPC19</fullName>
    </recommendedName>
    <alternativeName>
        <fullName evidence="15">Outer kinetochore protein SPC19</fullName>
    </alternativeName>
</protein>
<gene>
    <name evidence="18" type="ORF">NADFUDRAFT_45238</name>
</gene>
<accession>A0A1E3PP39</accession>
<keyword evidence="17" id="KW-0175">Coiled coil</keyword>
<dbReference type="InterPro" id="IPR013251">
    <property type="entry name" value="DASH_Spc19"/>
</dbReference>
<keyword evidence="9" id="KW-0498">Mitosis</keyword>
<name>A0A1E3PP39_9ASCO</name>
<dbReference type="PANTHER" id="PTHR28262:SF1">
    <property type="entry name" value="DASH COMPLEX SUBUNIT SPC19"/>
    <property type="match status" value="1"/>
</dbReference>
<evidence type="ECO:0000256" key="13">
    <source>
        <dbReference type="ARBA" id="ARBA00023242"/>
    </source>
</evidence>
<evidence type="ECO:0000313" key="19">
    <source>
        <dbReference type="Proteomes" id="UP000095009"/>
    </source>
</evidence>
<keyword evidence="14" id="KW-0137">Centromere</keyword>
<evidence type="ECO:0000256" key="17">
    <source>
        <dbReference type="SAM" id="Coils"/>
    </source>
</evidence>
<comment type="similarity">
    <text evidence="4">Belongs to the DASH complex SPC19 family.</text>
</comment>
<evidence type="ECO:0000256" key="12">
    <source>
        <dbReference type="ARBA" id="ARBA00023212"/>
    </source>
</evidence>
<evidence type="ECO:0000256" key="10">
    <source>
        <dbReference type="ARBA" id="ARBA00022829"/>
    </source>
</evidence>
<evidence type="ECO:0000256" key="11">
    <source>
        <dbReference type="ARBA" id="ARBA00022838"/>
    </source>
</evidence>
<comment type="subcellular location">
    <subcellularLocation>
        <location evidence="3">Chromosome</location>
        <location evidence="3">Centromere</location>
        <location evidence="3">Kinetochore</location>
    </subcellularLocation>
    <subcellularLocation>
        <location evidence="2">Cytoplasm</location>
        <location evidence="2">Cytoskeleton</location>
        <location evidence="2">Spindle</location>
    </subcellularLocation>
    <subcellularLocation>
        <location evidence="1">Nucleus</location>
    </subcellularLocation>
</comment>
<evidence type="ECO:0000256" key="4">
    <source>
        <dbReference type="ARBA" id="ARBA00008952"/>
    </source>
</evidence>
<evidence type="ECO:0000256" key="2">
    <source>
        <dbReference type="ARBA" id="ARBA00004186"/>
    </source>
</evidence>
<dbReference type="Pfam" id="PF08287">
    <property type="entry name" value="DASH_Spc19"/>
    <property type="match status" value="1"/>
</dbReference>
<evidence type="ECO:0000256" key="15">
    <source>
        <dbReference type="ARBA" id="ARBA00032583"/>
    </source>
</evidence>
<evidence type="ECO:0000313" key="18">
    <source>
        <dbReference type="EMBL" id="ODQ66994.1"/>
    </source>
</evidence>
<dbReference type="OrthoDB" id="3361333at2759"/>
<feature type="coiled-coil region" evidence="17">
    <location>
        <begin position="99"/>
        <end position="126"/>
    </location>
</feature>
<evidence type="ECO:0000256" key="9">
    <source>
        <dbReference type="ARBA" id="ARBA00022776"/>
    </source>
</evidence>
<keyword evidence="11" id="KW-0995">Kinetochore</keyword>